<dbReference type="AlphaFoldDB" id="A0A4U5JAW8"/>
<sequence length="137" mass="15609">MTRHRRNTGAASASKRSESEPATDPSDGGTLEEIRRVETIADRVDVQSIRRELPDEWDVRPDLVQFGSEPLSETIRFRRTLADPQLVLKPIDDSQPGRDIVFYERDGLRAARERTMTVDSLSEAVRVAVNRVHQLDR</sequence>
<evidence type="ECO:0000256" key="1">
    <source>
        <dbReference type="SAM" id="MobiDB-lite"/>
    </source>
</evidence>
<reference evidence="2 3" key="1">
    <citation type="submission" date="2019-04" db="EMBL/GenBank/DDBJ databases">
        <title>Natronomonas sp. F20-122 a newhaloarchaeon isolated from a saline saltern of Isla Bacuta, Huelva, Spain.</title>
        <authorList>
            <person name="Duran-Viseras A."/>
            <person name="Sanchez-Porro C."/>
            <person name="Ventosa A."/>
        </authorList>
    </citation>
    <scope>NUCLEOTIDE SEQUENCE [LARGE SCALE GENOMIC DNA]</scope>
    <source>
        <strain evidence="2 3">F20-122</strain>
    </source>
</reference>
<dbReference type="EMBL" id="QKNX01000004">
    <property type="protein sequence ID" value="TKR25316.1"/>
    <property type="molecule type" value="Genomic_DNA"/>
</dbReference>
<dbReference type="Proteomes" id="UP000308037">
    <property type="component" value="Unassembled WGS sequence"/>
</dbReference>
<accession>A0A4U5JAW8</accession>
<evidence type="ECO:0000313" key="2">
    <source>
        <dbReference type="EMBL" id="TKR25316.1"/>
    </source>
</evidence>
<keyword evidence="3" id="KW-1185">Reference proteome</keyword>
<protein>
    <submittedName>
        <fullName evidence="2">Uncharacterized protein</fullName>
    </submittedName>
</protein>
<organism evidence="2 3">
    <name type="scientific">Natronomonas salsuginis</name>
    <dbReference type="NCBI Taxonomy" id="2217661"/>
    <lineage>
        <taxon>Archaea</taxon>
        <taxon>Methanobacteriati</taxon>
        <taxon>Methanobacteriota</taxon>
        <taxon>Stenosarchaea group</taxon>
        <taxon>Halobacteria</taxon>
        <taxon>Halobacteriales</taxon>
        <taxon>Natronomonadaceae</taxon>
        <taxon>Natronomonas</taxon>
    </lineage>
</organism>
<feature type="region of interest" description="Disordered" evidence="1">
    <location>
        <begin position="1"/>
        <end position="35"/>
    </location>
</feature>
<proteinExistence type="predicted"/>
<name>A0A4U5JAW8_9EURY</name>
<dbReference type="RefSeq" id="WP_137276955.1">
    <property type="nucleotide sequence ID" value="NZ_QKNX01000004.1"/>
</dbReference>
<gene>
    <name evidence="2" type="ORF">DM868_11160</name>
</gene>
<dbReference type="OrthoDB" id="381569at2157"/>
<comment type="caution">
    <text evidence="2">The sequence shown here is derived from an EMBL/GenBank/DDBJ whole genome shotgun (WGS) entry which is preliminary data.</text>
</comment>
<evidence type="ECO:0000313" key="3">
    <source>
        <dbReference type="Proteomes" id="UP000308037"/>
    </source>
</evidence>